<evidence type="ECO:0000256" key="1">
    <source>
        <dbReference type="SAM" id="MobiDB-lite"/>
    </source>
</evidence>
<reference evidence="2" key="1">
    <citation type="submission" date="2015-12" db="EMBL/GenBank/DDBJ databases">
        <title>De novo transcriptome assembly of four potential Pierce s Disease insect vectors from Arizona vineyards.</title>
        <authorList>
            <person name="Tassone E.E."/>
        </authorList>
    </citation>
    <scope>NUCLEOTIDE SEQUENCE</scope>
</reference>
<protein>
    <submittedName>
        <fullName evidence="2">Uncharacterized protein</fullName>
    </submittedName>
</protein>
<feature type="region of interest" description="Disordered" evidence="1">
    <location>
        <begin position="20"/>
        <end position="41"/>
    </location>
</feature>
<evidence type="ECO:0000313" key="2">
    <source>
        <dbReference type="EMBL" id="JAS35385.1"/>
    </source>
</evidence>
<sequence>MRILPKVLKSNKIHCRKPLKNRKKKRVCRKRKPRRKVKKRNPHKLQYSKIVKLLMRIIGALRNILIEPDQSASIKEIVKELYVDEVPEGDTRVWTDVQDALNLGVVWGMVRKHRTYTEVRYSLTNKFSDFLSELEGH</sequence>
<accession>A0A1B6EBT0</accession>
<dbReference type="EMBL" id="GEDC01001913">
    <property type="protein sequence ID" value="JAS35385.1"/>
    <property type="molecule type" value="Transcribed_RNA"/>
</dbReference>
<name>A0A1B6EBT0_9HEMI</name>
<organism evidence="2">
    <name type="scientific">Clastoptera arizonana</name>
    <name type="common">Arizona spittle bug</name>
    <dbReference type="NCBI Taxonomy" id="38151"/>
    <lineage>
        <taxon>Eukaryota</taxon>
        <taxon>Metazoa</taxon>
        <taxon>Ecdysozoa</taxon>
        <taxon>Arthropoda</taxon>
        <taxon>Hexapoda</taxon>
        <taxon>Insecta</taxon>
        <taxon>Pterygota</taxon>
        <taxon>Neoptera</taxon>
        <taxon>Paraneoptera</taxon>
        <taxon>Hemiptera</taxon>
        <taxon>Auchenorrhyncha</taxon>
        <taxon>Cercopoidea</taxon>
        <taxon>Clastopteridae</taxon>
        <taxon>Clastoptera</taxon>
    </lineage>
</organism>
<gene>
    <name evidence="2" type="ORF">g.2911</name>
</gene>
<proteinExistence type="predicted"/>
<dbReference type="AlphaFoldDB" id="A0A1B6EBT0"/>